<protein>
    <submittedName>
        <fullName evidence="1">Uncharacterized protein lipA</fullName>
    </submittedName>
</protein>
<dbReference type="InterPro" id="IPR036388">
    <property type="entry name" value="WH-like_DNA-bd_sf"/>
</dbReference>
<sequence>MTTTPPLVDPRVIALAHYAGRALLENVLARHGITFQQSVALRLAALADGPVARERLVEGVTGALKIGASEVHGVLDQLITARLLTPDGAPESASTTSSHLRITDAGRELYTTTSGATAPVTARIYDGIPAQDLAVTGRVLSLITERADAELAALTRWPRPLSGRRNIRPTGSVVGREGGTE</sequence>
<name>D4QF13_9ACTN</name>
<dbReference type="EMBL" id="AB530986">
    <property type="protein sequence ID" value="BAJ05876.1"/>
    <property type="molecule type" value="Genomic_DNA"/>
</dbReference>
<dbReference type="AlphaFoldDB" id="D4QF13"/>
<dbReference type="SUPFAM" id="SSF46785">
    <property type="entry name" value="Winged helix' DNA-binding domain"/>
    <property type="match status" value="1"/>
</dbReference>
<dbReference type="InterPro" id="IPR036390">
    <property type="entry name" value="WH_DNA-bd_sf"/>
</dbReference>
<gene>
    <name evidence="1" type="primary">lipA</name>
</gene>
<proteinExistence type="predicted"/>
<accession>D4QF13</accession>
<reference evidence="1" key="1">
    <citation type="journal article" date="2010" name="ChemBioChem">
        <title>The biosynthesis of liposidomycin-like A-90289 antibiotics featuring a new type of sulfotransferase.</title>
        <authorList>
            <person name="Funabashi M."/>
            <person name="Baba S."/>
            <person name="Nonaka K."/>
            <person name="Hosobuchi M."/>
            <person name="Fujita Y."/>
            <person name="Shibata T."/>
            <person name="Van Lanene S.G."/>
        </authorList>
    </citation>
    <scope>NUCLEOTIDE SEQUENCE</scope>
    <source>
        <strain evidence="1">SANK 60405</strain>
    </source>
</reference>
<organism evidence="1">
    <name type="scientific">Streptomyces sp. SANK 60405</name>
    <dbReference type="NCBI Taxonomy" id="689687"/>
    <lineage>
        <taxon>Bacteria</taxon>
        <taxon>Bacillati</taxon>
        <taxon>Actinomycetota</taxon>
        <taxon>Actinomycetes</taxon>
        <taxon>Kitasatosporales</taxon>
        <taxon>Streptomycetaceae</taxon>
        <taxon>Streptomyces</taxon>
    </lineage>
</organism>
<dbReference type="Gene3D" id="1.10.10.10">
    <property type="entry name" value="Winged helix-like DNA-binding domain superfamily/Winged helix DNA-binding domain"/>
    <property type="match status" value="1"/>
</dbReference>
<evidence type="ECO:0000313" key="1">
    <source>
        <dbReference type="EMBL" id="BAJ05876.1"/>
    </source>
</evidence>